<accession>A0A7M7JMM0</accession>
<dbReference type="Pfam" id="PF00205">
    <property type="entry name" value="TPP_enzyme_M"/>
    <property type="match status" value="1"/>
</dbReference>
<reference evidence="15" key="1">
    <citation type="submission" date="2021-01" db="UniProtKB">
        <authorList>
            <consortium name="EnsemblMetazoa"/>
        </authorList>
    </citation>
    <scope>IDENTIFICATION</scope>
</reference>
<dbReference type="InterPro" id="IPR029061">
    <property type="entry name" value="THDP-binding"/>
</dbReference>
<dbReference type="FunFam" id="3.40.50.970:FF:000007">
    <property type="entry name" value="Acetolactate synthase"/>
    <property type="match status" value="1"/>
</dbReference>
<dbReference type="GO" id="GO:0005948">
    <property type="term" value="C:acetolactate synthase complex"/>
    <property type="evidence" value="ECO:0007669"/>
    <property type="project" value="TreeGrafter"/>
</dbReference>
<organism evidence="15 16">
    <name type="scientific">Varroa destructor</name>
    <name type="common">Honeybee mite</name>
    <dbReference type="NCBI Taxonomy" id="109461"/>
    <lineage>
        <taxon>Eukaryota</taxon>
        <taxon>Metazoa</taxon>
        <taxon>Ecdysozoa</taxon>
        <taxon>Arthropoda</taxon>
        <taxon>Chelicerata</taxon>
        <taxon>Arachnida</taxon>
        <taxon>Acari</taxon>
        <taxon>Parasitiformes</taxon>
        <taxon>Mesostigmata</taxon>
        <taxon>Gamasina</taxon>
        <taxon>Dermanyssoidea</taxon>
        <taxon>Varroidae</taxon>
        <taxon>Varroa</taxon>
    </lineage>
</organism>
<dbReference type="InterPro" id="IPR011766">
    <property type="entry name" value="TPP_enzyme_TPP-bd"/>
</dbReference>
<keyword evidence="6 10" id="KW-0786">Thiamine pyrophosphate</keyword>
<sequence length="935" mass="103538">MAVHGVCAFVVNNWLTLTVMAAISGALASLSRRLSALRYLIARVDKSSQINGGDLVAKVLKHHGITQLFCLSGGHISPILVGAEKLGIRIVDTRHEVNAVFAADAVARLTGNVGVAAVTAGPGVTNTITAVKNAQMAESPLLLLGGAAATVAKGRGALQDIDQLSLLKSICKFSASTATVRDIVPTLRLAIQTAMSDTPGPVFVELPLDVLYPYNLVKQEVGMKNEPKNFGQQIVKWYLDFYLHNLFAGGFDATAFGPLPMSTPLASASQVQKCAEVLSKAKKPVFILGSQATLGPKKAENLKDVLEGFGVPCFLGGMSRGCLGKDSPYQMRHCRKDALKEADVVFLLGSVCDFRLSYGRVLSSKSKIVAVNRNKEQLFKNSDAFWKPTEAVQADVGSFLADLRRFLPGYKCDYSWVKSLRAKDNAKESKNKEMASQPVDKYLNPIKLLSILEEMMPDNTIIIADGGDFVATAAYILKPRGPLKWLDPGPFGTLGVGGGFAIGAKLAQPDANVIIIYGDGSAGYSLMEFDSFTRQKIPVTAIVGNDACWTQILREQIYRHGDRAPISIYPKDLNNVSFWRRGLGELTKEGCRMHYKLGTYLRAHYSNFLTGDPKEIFVQSSDKDRCLDSASCHLAGMYRPVQEQRFLPNFPWQPVPVHTRPNDEDGLLAPGNSNCPEADREFAALKHTDEGREFLAKYADFYRNLSLWTGDNVTDWESAAHVYDCVMIERLYGLPQPRWAIDHFDDLMYQQDQSFVWFSKTLLLQRLRAGPLAKEILHNIIAVTEKPTDVRLYMYSTHDTEIASLLTLYGLFDGKSPKYCATVIVELWQDITYGNYSVKILRLDYEDRKLQQVLHVPLPEFESRIASKLPENWARECGRKDTFVVDSRDVFAVAVVSWVALAFVCLISCCYCFCVRESNSKKTIMYQPLPTETIS</sequence>
<dbReference type="PANTHER" id="PTHR18968">
    <property type="entry name" value="THIAMINE PYROPHOSPHATE ENZYMES"/>
    <property type="match status" value="1"/>
</dbReference>
<dbReference type="InterPro" id="IPR012000">
    <property type="entry name" value="Thiamin_PyroP_enz_cen_dom"/>
</dbReference>
<dbReference type="GO" id="GO:0000287">
    <property type="term" value="F:magnesium ion binding"/>
    <property type="evidence" value="ECO:0007669"/>
    <property type="project" value="InterPro"/>
</dbReference>
<dbReference type="PROSITE" id="PS00187">
    <property type="entry name" value="TPP_ENZYMES"/>
    <property type="match status" value="1"/>
</dbReference>
<dbReference type="SUPFAM" id="SSF52467">
    <property type="entry name" value="DHS-like NAD/FAD-binding domain"/>
    <property type="match status" value="1"/>
</dbReference>
<evidence type="ECO:0000256" key="10">
    <source>
        <dbReference type="RuleBase" id="RU362132"/>
    </source>
</evidence>
<dbReference type="Pfam" id="PF02776">
    <property type="entry name" value="TPP_enzyme_N"/>
    <property type="match status" value="1"/>
</dbReference>
<evidence type="ECO:0000256" key="1">
    <source>
        <dbReference type="ARBA" id="ARBA00001946"/>
    </source>
</evidence>
<dbReference type="InterPro" id="IPR029035">
    <property type="entry name" value="DHS-like_NAD/FAD-binding_dom"/>
</dbReference>
<evidence type="ECO:0000259" key="13">
    <source>
        <dbReference type="Pfam" id="PF02775"/>
    </source>
</evidence>
<evidence type="ECO:0000313" key="16">
    <source>
        <dbReference type="Proteomes" id="UP000594260"/>
    </source>
</evidence>
<feature type="domain" description="Thiamine pyrophosphate enzyme TPP-binding" evidence="13">
    <location>
        <begin position="465"/>
        <end position="563"/>
    </location>
</feature>
<comment type="similarity">
    <text evidence="3 10">Belongs to the TPP enzyme family.</text>
</comment>
<comment type="catalytic activity">
    <reaction evidence="8">
        <text>2-hydroxyoctadecanoyl-CoA = heptadecanal + formyl-CoA</text>
        <dbReference type="Rhea" id="RHEA:55196"/>
        <dbReference type="ChEBI" id="CHEBI:57376"/>
        <dbReference type="ChEBI" id="CHEBI:74116"/>
        <dbReference type="ChEBI" id="CHEBI:138631"/>
    </reaction>
    <physiologicalReaction direction="left-to-right" evidence="8">
        <dbReference type="Rhea" id="RHEA:55197"/>
    </physiologicalReaction>
</comment>
<evidence type="ECO:0000256" key="2">
    <source>
        <dbReference type="ARBA" id="ARBA00001964"/>
    </source>
</evidence>
<dbReference type="RefSeq" id="XP_022652779.1">
    <property type="nucleotide sequence ID" value="XM_022797044.1"/>
</dbReference>
<evidence type="ECO:0000256" key="7">
    <source>
        <dbReference type="ARBA" id="ARBA00030510"/>
    </source>
</evidence>
<dbReference type="GO" id="GO:0003984">
    <property type="term" value="F:acetolactate synthase activity"/>
    <property type="evidence" value="ECO:0007669"/>
    <property type="project" value="TreeGrafter"/>
</dbReference>
<dbReference type="InterPro" id="IPR000560">
    <property type="entry name" value="His_Pase_clade-2"/>
</dbReference>
<dbReference type="Pfam" id="PF02775">
    <property type="entry name" value="TPP_enzyme_C"/>
    <property type="match status" value="1"/>
</dbReference>
<keyword evidence="11" id="KW-0472">Membrane</keyword>
<dbReference type="EnsemblMetazoa" id="XM_022797044">
    <property type="protein sequence ID" value="XP_022652779"/>
    <property type="gene ID" value="LOC111246804"/>
</dbReference>
<dbReference type="GO" id="GO:0030976">
    <property type="term" value="F:thiamine pyrophosphate binding"/>
    <property type="evidence" value="ECO:0007669"/>
    <property type="project" value="InterPro"/>
</dbReference>
<dbReference type="InParanoid" id="A0A7M7JMM0"/>
<dbReference type="GO" id="GO:0016791">
    <property type="term" value="F:phosphatase activity"/>
    <property type="evidence" value="ECO:0007669"/>
    <property type="project" value="UniProtKB-ARBA"/>
</dbReference>
<feature type="domain" description="Thiamine pyrophosphate enzyme central" evidence="12">
    <location>
        <begin position="271"/>
        <end position="403"/>
    </location>
</feature>
<dbReference type="CDD" id="cd02004">
    <property type="entry name" value="TPP_BZL_OCoD_HPCL"/>
    <property type="match status" value="1"/>
</dbReference>
<comment type="catalytic activity">
    <reaction evidence="9">
        <text>(2R)-hydroxyhexadecanoyl-CoA = pentadecanal + formyl-CoA</text>
        <dbReference type="Rhea" id="RHEA:55212"/>
        <dbReference type="ChEBI" id="CHEBI:17302"/>
        <dbReference type="ChEBI" id="CHEBI:57376"/>
        <dbReference type="ChEBI" id="CHEBI:138654"/>
    </reaction>
    <physiologicalReaction direction="left-to-right" evidence="9">
        <dbReference type="Rhea" id="RHEA:55213"/>
    </physiologicalReaction>
</comment>
<evidence type="ECO:0000313" key="15">
    <source>
        <dbReference type="EnsemblMetazoa" id="XP_022652779"/>
    </source>
</evidence>
<dbReference type="InterPro" id="IPR045229">
    <property type="entry name" value="TPP_enz"/>
</dbReference>
<evidence type="ECO:0000256" key="11">
    <source>
        <dbReference type="SAM" id="Phobius"/>
    </source>
</evidence>
<dbReference type="GO" id="GO:0050660">
    <property type="term" value="F:flavin adenine dinucleotide binding"/>
    <property type="evidence" value="ECO:0007669"/>
    <property type="project" value="TreeGrafter"/>
</dbReference>
<feature type="transmembrane region" description="Helical" evidence="11">
    <location>
        <begin position="890"/>
        <end position="915"/>
    </location>
</feature>
<dbReference type="KEGG" id="vde:111246804"/>
<proteinExistence type="inferred from homology"/>
<dbReference type="GO" id="GO:0009099">
    <property type="term" value="P:L-valine biosynthetic process"/>
    <property type="evidence" value="ECO:0007669"/>
    <property type="project" value="TreeGrafter"/>
</dbReference>
<dbReference type="Gene3D" id="3.40.50.1240">
    <property type="entry name" value="Phosphoglycerate mutase-like"/>
    <property type="match status" value="1"/>
</dbReference>
<protein>
    <recommendedName>
        <fullName evidence="4">2-hydroxyacyl-CoA lyase 2</fullName>
    </recommendedName>
    <alternativeName>
        <fullName evidence="7">IlvB-like protein</fullName>
    </alternativeName>
</protein>
<evidence type="ECO:0000256" key="9">
    <source>
        <dbReference type="ARBA" id="ARBA00048767"/>
    </source>
</evidence>
<evidence type="ECO:0000256" key="8">
    <source>
        <dbReference type="ARBA" id="ARBA00048738"/>
    </source>
</evidence>
<evidence type="ECO:0000256" key="3">
    <source>
        <dbReference type="ARBA" id="ARBA00007812"/>
    </source>
</evidence>
<dbReference type="SUPFAM" id="SSF53254">
    <property type="entry name" value="Phosphoglycerate mutase-like"/>
    <property type="match status" value="1"/>
</dbReference>
<comment type="cofactor">
    <cofactor evidence="1">
        <name>Mg(2+)</name>
        <dbReference type="ChEBI" id="CHEBI:18420"/>
    </cofactor>
</comment>
<dbReference type="InterPro" id="IPR000399">
    <property type="entry name" value="TPP-bd_CS"/>
</dbReference>
<dbReference type="Gene3D" id="3.40.50.970">
    <property type="match status" value="1"/>
</dbReference>
<feature type="domain" description="Thiamine pyrophosphate enzyme N-terminal TPP-binding" evidence="14">
    <location>
        <begin position="51"/>
        <end position="166"/>
    </location>
</feature>
<dbReference type="OrthoDB" id="16262at2759"/>
<dbReference type="InterPro" id="IPR012001">
    <property type="entry name" value="Thiamin_PyroP_enz_TPP-bd_dom"/>
</dbReference>
<keyword evidence="11" id="KW-1133">Transmembrane helix</keyword>
<dbReference type="CDD" id="cd07061">
    <property type="entry name" value="HP_HAP_like"/>
    <property type="match status" value="1"/>
</dbReference>
<keyword evidence="11" id="KW-0812">Transmembrane</keyword>
<dbReference type="GeneID" id="111246804"/>
<dbReference type="SUPFAM" id="SSF52518">
    <property type="entry name" value="Thiamin diphosphate-binding fold (THDP-binding)"/>
    <property type="match status" value="2"/>
</dbReference>
<keyword evidence="5" id="KW-0479">Metal-binding</keyword>
<name>A0A7M7JMM0_VARDE</name>
<dbReference type="Proteomes" id="UP000594260">
    <property type="component" value="Unplaced"/>
</dbReference>
<keyword evidence="16" id="KW-1185">Reference proteome</keyword>
<dbReference type="CDD" id="cd07035">
    <property type="entry name" value="TPP_PYR_POX_like"/>
    <property type="match status" value="1"/>
</dbReference>
<evidence type="ECO:0000256" key="4">
    <source>
        <dbReference type="ARBA" id="ARBA00018936"/>
    </source>
</evidence>
<dbReference type="GO" id="GO:0009097">
    <property type="term" value="P:isoleucine biosynthetic process"/>
    <property type="evidence" value="ECO:0007669"/>
    <property type="project" value="TreeGrafter"/>
</dbReference>
<dbReference type="PANTHER" id="PTHR18968:SF166">
    <property type="entry name" value="2-HYDROXYACYL-COA LYASE 2"/>
    <property type="match status" value="1"/>
</dbReference>
<dbReference type="AlphaFoldDB" id="A0A7M7JMM0"/>
<evidence type="ECO:0000259" key="14">
    <source>
        <dbReference type="Pfam" id="PF02776"/>
    </source>
</evidence>
<dbReference type="InterPro" id="IPR029033">
    <property type="entry name" value="His_PPase_superfam"/>
</dbReference>
<dbReference type="Gene3D" id="3.40.50.1220">
    <property type="entry name" value="TPP-binding domain"/>
    <property type="match status" value="1"/>
</dbReference>
<evidence type="ECO:0000256" key="6">
    <source>
        <dbReference type="ARBA" id="ARBA00023052"/>
    </source>
</evidence>
<dbReference type="Pfam" id="PF00328">
    <property type="entry name" value="His_Phos_2"/>
    <property type="match status" value="1"/>
</dbReference>
<comment type="cofactor">
    <cofactor evidence="2">
        <name>thiamine diphosphate</name>
        <dbReference type="ChEBI" id="CHEBI:58937"/>
    </cofactor>
</comment>
<evidence type="ECO:0000256" key="5">
    <source>
        <dbReference type="ARBA" id="ARBA00022723"/>
    </source>
</evidence>
<evidence type="ECO:0000259" key="12">
    <source>
        <dbReference type="Pfam" id="PF00205"/>
    </source>
</evidence>